<evidence type="ECO:0000313" key="5">
    <source>
        <dbReference type="EMBL" id="THH19691.1"/>
    </source>
</evidence>
<comment type="caution">
    <text evidence="5">The sequence shown here is derived from an EMBL/GenBank/DDBJ whole genome shotgun (WGS) entry which is preliminary data.</text>
</comment>
<dbReference type="EMBL" id="SGPL01000038">
    <property type="protein sequence ID" value="THH19691.1"/>
    <property type="molecule type" value="Genomic_DNA"/>
</dbReference>
<dbReference type="GO" id="GO:0003735">
    <property type="term" value="F:structural constituent of ribosome"/>
    <property type="evidence" value="ECO:0007669"/>
    <property type="project" value="InterPro"/>
</dbReference>
<dbReference type="Gene3D" id="3.40.50.790">
    <property type="match status" value="1"/>
</dbReference>
<dbReference type="SUPFAM" id="SSF56808">
    <property type="entry name" value="Ribosomal protein L1"/>
    <property type="match status" value="1"/>
</dbReference>
<dbReference type="FunFam" id="3.40.50.790:FF:000001">
    <property type="entry name" value="50S ribosomal protein L1"/>
    <property type="match status" value="1"/>
</dbReference>
<dbReference type="Proteomes" id="UP000310158">
    <property type="component" value="Unassembled WGS sequence"/>
</dbReference>
<evidence type="ECO:0000256" key="2">
    <source>
        <dbReference type="ARBA" id="ARBA00022980"/>
    </source>
</evidence>
<evidence type="ECO:0000313" key="6">
    <source>
        <dbReference type="Proteomes" id="UP000310158"/>
    </source>
</evidence>
<dbReference type="PROSITE" id="PS01199">
    <property type="entry name" value="RIBOSOMAL_L1"/>
    <property type="match status" value="1"/>
</dbReference>
<reference evidence="5 6" key="1">
    <citation type="submission" date="2019-02" db="EMBL/GenBank/DDBJ databases">
        <title>Genome sequencing of the rare red list fungi Bondarzewia mesenterica.</title>
        <authorList>
            <person name="Buettner E."/>
            <person name="Kellner H."/>
        </authorList>
    </citation>
    <scope>NUCLEOTIDE SEQUENCE [LARGE SCALE GENOMIC DNA]</scope>
    <source>
        <strain evidence="5 6">DSM 108281</strain>
    </source>
</reference>
<dbReference type="InterPro" id="IPR028364">
    <property type="entry name" value="Ribosomal_uL1/biogenesis"/>
</dbReference>
<keyword evidence="6" id="KW-1185">Reference proteome</keyword>
<sequence length="293" mass="31909">MSGVALLCRQCQSSLRTSPAFITSPVFRQFSTGQILLARRAKKAPTITKAGLAARARKRALKARKNIYESEKMTLLDAINVLRAVEIGSPNATYELTIKTEMPRGSAIPKGRISLPREPKTKEKDRILVFAEGRAADDAKKAGADIVGGVELVEGIINGRHQASLILSTPALIRAITPKLGRVLGPRGLMPSERRGTVTDDISGYIRRLQGTNEWKGDKAGTIRAPIAKMNFPADDVVRNVRYFLNVVKRATGNQRDPAGERNQKKGNTKPVNAIKRVILSSRQGPGIQVSDV</sequence>
<dbReference type="PANTHER" id="PTHR36427">
    <property type="entry name" value="54S RIBOSOMAL PROTEIN L1, MITOCHONDRIAL"/>
    <property type="match status" value="1"/>
</dbReference>
<gene>
    <name evidence="5" type="ORF">EW146_g1525</name>
</gene>
<dbReference type="InterPro" id="IPR016095">
    <property type="entry name" value="Ribosomal_uL1_3-a/b-sand"/>
</dbReference>
<comment type="similarity">
    <text evidence="1 4">Belongs to the universal ribosomal protein uL1 family.</text>
</comment>
<dbReference type="GO" id="GO:0003723">
    <property type="term" value="F:RNA binding"/>
    <property type="evidence" value="ECO:0007669"/>
    <property type="project" value="InterPro"/>
</dbReference>
<dbReference type="PIRSF" id="PIRSF002155">
    <property type="entry name" value="Ribosomal_L1"/>
    <property type="match status" value="1"/>
</dbReference>
<dbReference type="AlphaFoldDB" id="A0A4S4M5U2"/>
<evidence type="ECO:0000256" key="3">
    <source>
        <dbReference type="ARBA" id="ARBA00023274"/>
    </source>
</evidence>
<protein>
    <recommendedName>
        <fullName evidence="4">Ribosomal protein</fullName>
    </recommendedName>
</protein>
<dbReference type="GO" id="GO:0005762">
    <property type="term" value="C:mitochondrial large ribosomal subunit"/>
    <property type="evidence" value="ECO:0007669"/>
    <property type="project" value="TreeGrafter"/>
</dbReference>
<name>A0A4S4M5U2_9AGAM</name>
<dbReference type="PANTHER" id="PTHR36427:SF3">
    <property type="entry name" value="LARGE RIBOSOMAL SUBUNIT PROTEIN UL1M"/>
    <property type="match status" value="1"/>
</dbReference>
<evidence type="ECO:0000256" key="1">
    <source>
        <dbReference type="ARBA" id="ARBA00010531"/>
    </source>
</evidence>
<dbReference type="CDD" id="cd00403">
    <property type="entry name" value="Ribosomal_L1"/>
    <property type="match status" value="1"/>
</dbReference>
<dbReference type="InterPro" id="IPR023673">
    <property type="entry name" value="Ribosomal_uL1_CS"/>
</dbReference>
<keyword evidence="2 4" id="KW-0689">Ribosomal protein</keyword>
<dbReference type="InterPro" id="IPR002143">
    <property type="entry name" value="Ribosomal_uL1"/>
</dbReference>
<dbReference type="Gene3D" id="3.30.190.20">
    <property type="match status" value="1"/>
</dbReference>
<dbReference type="Pfam" id="PF00687">
    <property type="entry name" value="Ribosomal_L1"/>
    <property type="match status" value="1"/>
</dbReference>
<evidence type="ECO:0000256" key="4">
    <source>
        <dbReference type="RuleBase" id="RU000659"/>
    </source>
</evidence>
<dbReference type="OrthoDB" id="1747252at2759"/>
<dbReference type="GO" id="GO:0006412">
    <property type="term" value="P:translation"/>
    <property type="evidence" value="ECO:0007669"/>
    <property type="project" value="InterPro"/>
</dbReference>
<dbReference type="InterPro" id="IPR023674">
    <property type="entry name" value="Ribosomal_uL1-like"/>
</dbReference>
<accession>A0A4S4M5U2</accession>
<keyword evidence="3 4" id="KW-0687">Ribonucleoprotein</keyword>
<organism evidence="5 6">
    <name type="scientific">Bondarzewia mesenterica</name>
    <dbReference type="NCBI Taxonomy" id="1095465"/>
    <lineage>
        <taxon>Eukaryota</taxon>
        <taxon>Fungi</taxon>
        <taxon>Dikarya</taxon>
        <taxon>Basidiomycota</taxon>
        <taxon>Agaricomycotina</taxon>
        <taxon>Agaricomycetes</taxon>
        <taxon>Russulales</taxon>
        <taxon>Bondarzewiaceae</taxon>
        <taxon>Bondarzewia</taxon>
    </lineage>
</organism>
<proteinExistence type="inferred from homology"/>